<keyword evidence="2" id="KW-1003">Cell membrane</keyword>
<evidence type="ECO:0000256" key="3">
    <source>
        <dbReference type="ARBA" id="ARBA00023136"/>
    </source>
</evidence>
<comment type="subcellular location">
    <subcellularLocation>
        <location evidence="1">Cell membrane</location>
    </subcellularLocation>
</comment>
<dbReference type="InterPro" id="IPR015943">
    <property type="entry name" value="WD40/YVTN_repeat-like_dom_sf"/>
</dbReference>
<keyword evidence="3" id="KW-0472">Membrane</keyword>
<evidence type="ECO:0000313" key="4">
    <source>
        <dbReference type="EMBL" id="TLP41161.1"/>
    </source>
</evidence>
<dbReference type="EMBL" id="VANU01000001">
    <property type="protein sequence ID" value="TLP41161.1"/>
    <property type="molecule type" value="Genomic_DNA"/>
</dbReference>
<dbReference type="Gene3D" id="2.130.10.10">
    <property type="entry name" value="YVTN repeat-like/Quinoprotein amine dehydrogenase"/>
    <property type="match status" value="1"/>
</dbReference>
<sequence length="252" mass="28889">MKMKRILLIILIFSGLVQNMLAKEIIISKIQEASGITYSEKSNTLFVVADEGSIYELTLEGKILRQKEIGKYDFEGVAVDDKKDILLVAIEGKDKILVLSKKNFKKKKEISIKREFNGIKVLKKGDDGIEAIAILKDKIYLSNQSDKPYPKEDSSVIVVIDYDLKKKKQKIKEIINHGYKDIAGLTFYKNNLFMVSDDHSLLIEYDLKKQKTKKEYKLTNYYAQEGITFDKKGNLYIADDGGNILKIKDFKK</sequence>
<dbReference type="OrthoDB" id="5366175at2"/>
<gene>
    <name evidence="4" type="ORF">FDK22_03820</name>
</gene>
<keyword evidence="5" id="KW-1185">Reference proteome</keyword>
<evidence type="ECO:0000313" key="5">
    <source>
        <dbReference type="Proteomes" id="UP000308901"/>
    </source>
</evidence>
<organism evidence="4 5">
    <name type="scientific">Arcobacter arenosus</name>
    <dbReference type="NCBI Taxonomy" id="2576037"/>
    <lineage>
        <taxon>Bacteria</taxon>
        <taxon>Pseudomonadati</taxon>
        <taxon>Campylobacterota</taxon>
        <taxon>Epsilonproteobacteria</taxon>
        <taxon>Campylobacterales</taxon>
        <taxon>Arcobacteraceae</taxon>
        <taxon>Arcobacter</taxon>
    </lineage>
</organism>
<dbReference type="AlphaFoldDB" id="A0A5R8Y5R1"/>
<dbReference type="GO" id="GO:0005886">
    <property type="term" value="C:plasma membrane"/>
    <property type="evidence" value="ECO:0007669"/>
    <property type="project" value="UniProtKB-SubCell"/>
</dbReference>
<dbReference type="RefSeq" id="WP_138151563.1">
    <property type="nucleotide sequence ID" value="NZ_CBDDKQ010000002.1"/>
</dbReference>
<comment type="caution">
    <text evidence="4">The sequence shown here is derived from an EMBL/GenBank/DDBJ whole genome shotgun (WGS) entry which is preliminary data.</text>
</comment>
<dbReference type="Pfam" id="PF06977">
    <property type="entry name" value="SdiA-regulated"/>
    <property type="match status" value="1"/>
</dbReference>
<dbReference type="InterPro" id="IPR009722">
    <property type="entry name" value="YjiK/CarP"/>
</dbReference>
<reference evidence="4 5" key="1">
    <citation type="submission" date="2019-05" db="EMBL/GenBank/DDBJ databases">
        <title>Arcobacter sp. nov., isolated from sea sediment.</title>
        <authorList>
            <person name="Kim W."/>
        </authorList>
    </citation>
    <scope>NUCLEOTIDE SEQUENCE [LARGE SCALE GENOMIC DNA]</scope>
    <source>
        <strain evidence="4 5">CAU 1517</strain>
    </source>
</reference>
<protein>
    <submittedName>
        <fullName evidence="4">Uncharacterized protein</fullName>
    </submittedName>
</protein>
<dbReference type="SUPFAM" id="SSF63825">
    <property type="entry name" value="YWTD domain"/>
    <property type="match status" value="1"/>
</dbReference>
<accession>A0A5R8Y5R1</accession>
<evidence type="ECO:0000256" key="2">
    <source>
        <dbReference type="ARBA" id="ARBA00022475"/>
    </source>
</evidence>
<dbReference type="Proteomes" id="UP000308901">
    <property type="component" value="Unassembled WGS sequence"/>
</dbReference>
<proteinExistence type="predicted"/>
<evidence type="ECO:0000256" key="1">
    <source>
        <dbReference type="ARBA" id="ARBA00004236"/>
    </source>
</evidence>
<name>A0A5R8Y5R1_9BACT</name>